<keyword evidence="1" id="KW-1133">Transmembrane helix</keyword>
<evidence type="ECO:0000313" key="3">
    <source>
        <dbReference type="Proteomes" id="UP000516305"/>
    </source>
</evidence>
<proteinExistence type="predicted"/>
<accession>A0A7H0VHR1</accession>
<organism evidence="2 3">
    <name type="scientific">Croceimicrobium hydrocarbonivorans</name>
    <dbReference type="NCBI Taxonomy" id="2761580"/>
    <lineage>
        <taxon>Bacteria</taxon>
        <taxon>Pseudomonadati</taxon>
        <taxon>Bacteroidota</taxon>
        <taxon>Flavobacteriia</taxon>
        <taxon>Flavobacteriales</taxon>
        <taxon>Owenweeksiaceae</taxon>
        <taxon>Croceimicrobium</taxon>
    </lineage>
</organism>
<dbReference type="KEGG" id="chyd:H4K34_05315"/>
<evidence type="ECO:0000313" key="2">
    <source>
        <dbReference type="EMBL" id="QNR25259.1"/>
    </source>
</evidence>
<dbReference type="EMBL" id="CP060139">
    <property type="protein sequence ID" value="QNR25259.1"/>
    <property type="molecule type" value="Genomic_DNA"/>
</dbReference>
<evidence type="ECO:0000256" key="1">
    <source>
        <dbReference type="SAM" id="Phobius"/>
    </source>
</evidence>
<feature type="transmembrane region" description="Helical" evidence="1">
    <location>
        <begin position="21"/>
        <end position="40"/>
    </location>
</feature>
<dbReference type="RefSeq" id="WP_210759786.1">
    <property type="nucleotide sequence ID" value="NZ_CP060139.1"/>
</dbReference>
<reference evidence="2 3" key="1">
    <citation type="submission" date="2020-08" db="EMBL/GenBank/DDBJ databases">
        <title>Croceimicrobium hydrocarbonivorans gen. nov., sp. nov., a novel marine bacterium isolated from a bacterial consortium that degrades polyethylene terephthalate.</title>
        <authorList>
            <person name="Liu R."/>
        </authorList>
    </citation>
    <scope>NUCLEOTIDE SEQUENCE [LARGE SCALE GENOMIC DNA]</scope>
    <source>
        <strain evidence="2 3">A20-9</strain>
    </source>
</reference>
<protein>
    <submittedName>
        <fullName evidence="2">Uncharacterized protein</fullName>
    </submittedName>
</protein>
<dbReference type="Proteomes" id="UP000516305">
    <property type="component" value="Chromosome"/>
</dbReference>
<keyword evidence="1" id="KW-0812">Transmembrane</keyword>
<keyword evidence="3" id="KW-1185">Reference proteome</keyword>
<gene>
    <name evidence="2" type="ORF">H4K34_05315</name>
</gene>
<name>A0A7H0VHR1_9FLAO</name>
<sequence length="194" mass="22469">MKFELSEYYSAYSRLTKFKEVLEGILLIFIFPFFYVRHLFAKIKGSNEAMGSELNTWKSYAVCGSYSLESRVLKNEEVEALLEGNQLDHPDWLDWDDPFRDVMKFRAFPEIPALSEAHFDEVDLKTEQGIYLIRFNPKSEGMTLCFLANDEARLIEVTNLRSLTWVLSELKPGLVQADGYANKGVYQVLIKEVE</sequence>
<keyword evidence="1" id="KW-0472">Membrane</keyword>
<dbReference type="AlphaFoldDB" id="A0A7H0VHR1"/>